<organism evidence="1 2">
    <name type="scientific">Durusdinium trenchii</name>
    <dbReference type="NCBI Taxonomy" id="1381693"/>
    <lineage>
        <taxon>Eukaryota</taxon>
        <taxon>Sar</taxon>
        <taxon>Alveolata</taxon>
        <taxon>Dinophyceae</taxon>
        <taxon>Suessiales</taxon>
        <taxon>Symbiodiniaceae</taxon>
        <taxon>Durusdinium</taxon>
    </lineage>
</organism>
<gene>
    <name evidence="1" type="ORF">CCMP2556_LOCUS49988</name>
</gene>
<dbReference type="Gene3D" id="1.25.40.20">
    <property type="entry name" value="Ankyrin repeat-containing domain"/>
    <property type="match status" value="1"/>
</dbReference>
<dbReference type="InterPro" id="IPR002110">
    <property type="entry name" value="Ankyrin_rpt"/>
</dbReference>
<sequence length="1053" mass="116645">MELGAGLWPKASIFPATLPTRPTLQRRHKQQTPIWHIWPAALATSFAAAPGRRRTLMARAVQSDKGPDSFKFSDGEVMKSLPHFLEVAREVVEAIRQFADLHRSDTVVTWITGKRVQVYLSGPKSQPFLQYAEEHEHSEILLTFLAQLKSQLACVAELNGGEASEDIAALVGAAEMQVPHTDLLPGQVQVILALTETTSTSVYDPTLPSRQEIAKIMGVNSKELTEEGQFGLVYQSFPLVLPVKDVYQNMVESYNGTFKSGDAVQIKDGIVHAGPGGSDENSQSPRVVIFMTYRTFREDHYEFTFQAKLWDWASHPAIPPMIAYQRLREVYEFGVKNGMDIKPWTYYPPESLEACQMLCTTPGLDETTVELMVEEWREMLYDENVEIISQDQVGEASHVGGCSLPMFAQWSFGCFLSKILGTDRHREDDRYELVMVPALVHWCPEIGAANGAAARRTARRALSALGPELDSALDKRGQRRCRSGRIAGSVFSMGNSLVGKPANGIETTPSVSMWVVSVTDFLTMTVPFPSHEQLLVWGCCTDDGDGKLAVSMDLASHLQGLQTSAPSAEKTSALMREAFLWLDWFSVPQIYSEGNIEEGEVESPVASVASKSTSFGSQETQIQSIPYFVHSSDMFVVLAPRLIHKDTSAVCNCASWLARGWCRAEMWCKMLSDNPSDIPVILVSSSDQADVVTSNWADVLPLDGDFTDSSDRKKIAMMLHHLLRYKLRALAEEQNINLFRFWLARREEFLGMPPRERSLSTFLDDFQFQSLQSARKEQTGMGPMACAALSGNAQLIPLLSKEGFSAQKFMQAMPEVGIAAKSSLLFVALKFAWRQPEVLNALLEAKADANDVHRPSGLHALSLCKSPEAVELLVQRRADVNQPTSSRYQTSILSQACMNCAPAPVISKLLEFRARVDDASAFASLAAVAHMNPHSLDVTALLLTARADVNCRGVAAHSRSRKNLIGCKLFPRMPEVSLCARLEAEWSTSPLGFACFFGRAELASFLVEARADPELENEHGRTPFDLAESQDVLFIALRKGFRYIIVVSEHIMV</sequence>
<dbReference type="InterPro" id="IPR036770">
    <property type="entry name" value="Ankyrin_rpt-contain_sf"/>
</dbReference>
<evidence type="ECO:0000313" key="1">
    <source>
        <dbReference type="EMBL" id="CAK9107035.1"/>
    </source>
</evidence>
<dbReference type="Proteomes" id="UP001642484">
    <property type="component" value="Unassembled WGS sequence"/>
</dbReference>
<evidence type="ECO:0000313" key="2">
    <source>
        <dbReference type="Proteomes" id="UP001642484"/>
    </source>
</evidence>
<reference evidence="1 2" key="1">
    <citation type="submission" date="2024-02" db="EMBL/GenBank/DDBJ databases">
        <authorList>
            <person name="Chen Y."/>
            <person name="Shah S."/>
            <person name="Dougan E. K."/>
            <person name="Thang M."/>
            <person name="Chan C."/>
        </authorList>
    </citation>
    <scope>NUCLEOTIDE SEQUENCE [LARGE SCALE GENOMIC DNA]</scope>
</reference>
<comment type="caution">
    <text evidence="1">The sequence shown here is derived from an EMBL/GenBank/DDBJ whole genome shotgun (WGS) entry which is preliminary data.</text>
</comment>
<dbReference type="InterPro" id="IPR051616">
    <property type="entry name" value="Cul2-RING_E3_ligase_SR"/>
</dbReference>
<name>A0ABP0S3V1_9DINO</name>
<accession>A0ABP0S3V1</accession>
<keyword evidence="2" id="KW-1185">Reference proteome</keyword>
<proteinExistence type="predicted"/>
<dbReference type="PANTHER" id="PTHR46224">
    <property type="entry name" value="ANKYRIN REPEAT FAMILY PROTEIN"/>
    <property type="match status" value="1"/>
</dbReference>
<dbReference type="SUPFAM" id="SSF48403">
    <property type="entry name" value="Ankyrin repeat"/>
    <property type="match status" value="1"/>
</dbReference>
<dbReference type="SMART" id="SM00248">
    <property type="entry name" value="ANK"/>
    <property type="match status" value="5"/>
</dbReference>
<dbReference type="EMBL" id="CAXAMN010026917">
    <property type="protein sequence ID" value="CAK9107035.1"/>
    <property type="molecule type" value="Genomic_DNA"/>
</dbReference>
<dbReference type="PANTHER" id="PTHR46224:SF64">
    <property type="entry name" value="IQ MOTIF AND ANKYRIN REPEAT DOMAIN-CONTAINING PROTEIN 1"/>
    <property type="match status" value="1"/>
</dbReference>
<protein>
    <submittedName>
        <fullName evidence="1">Uncharacterized protein</fullName>
    </submittedName>
</protein>